<reference evidence="1 2" key="1">
    <citation type="submission" date="2017-06" db="EMBL/GenBank/DDBJ databases">
        <authorList>
            <person name="Kim H.J."/>
            <person name="Triplett B.A."/>
        </authorList>
    </citation>
    <scope>NUCLEOTIDE SEQUENCE [LARGE SCALE GENOMIC DNA]</scope>
    <source>
        <strain evidence="1 2">SCA</strain>
    </source>
</reference>
<organism evidence="1 2">
    <name type="scientific">Anaerovirgula multivorans</name>
    <dbReference type="NCBI Taxonomy" id="312168"/>
    <lineage>
        <taxon>Bacteria</taxon>
        <taxon>Bacillati</taxon>
        <taxon>Bacillota</taxon>
        <taxon>Clostridia</taxon>
        <taxon>Peptostreptococcales</taxon>
        <taxon>Natronincolaceae</taxon>
        <taxon>Anaerovirgula</taxon>
    </lineage>
</organism>
<accession>A0A239APD5</accession>
<dbReference type="RefSeq" id="WP_089281350.1">
    <property type="nucleotide sequence ID" value="NZ_FZOJ01000002.1"/>
</dbReference>
<dbReference type="EMBL" id="FZOJ01000002">
    <property type="protein sequence ID" value="SNR97152.1"/>
    <property type="molecule type" value="Genomic_DNA"/>
</dbReference>
<evidence type="ECO:0000313" key="1">
    <source>
        <dbReference type="EMBL" id="SNR97152.1"/>
    </source>
</evidence>
<dbReference type="Proteomes" id="UP000198304">
    <property type="component" value="Unassembled WGS sequence"/>
</dbReference>
<gene>
    <name evidence="1" type="ORF">SAMN05446037_1002160</name>
</gene>
<protein>
    <submittedName>
        <fullName evidence="1">Uncharacterized protein</fullName>
    </submittedName>
</protein>
<dbReference type="OrthoDB" id="1955142at2"/>
<proteinExistence type="predicted"/>
<evidence type="ECO:0000313" key="2">
    <source>
        <dbReference type="Proteomes" id="UP000198304"/>
    </source>
</evidence>
<name>A0A239APD5_9FIRM</name>
<sequence length="148" mass="17499">MKLIKGKKILKEEVLNYLQEKTSLQEIFFYGIVDKEIIDIVSQKAFQMENTISFKIIIPNLHDFKFVNWLRNHQRLHNNYQVRTNPKCSGQYIVVDDMMIFISGTDASKYTQLNQEVLFVIEQHHNGNSLFLKGMFLNEWANGYDLHL</sequence>
<keyword evidence="2" id="KW-1185">Reference proteome</keyword>
<dbReference type="AlphaFoldDB" id="A0A239APD5"/>